<keyword evidence="8" id="KW-0811">Translocation</keyword>
<proteinExistence type="inferred from homology"/>
<comment type="subcellular location">
    <subcellularLocation>
        <location evidence="1">Cell membrane</location>
        <topology evidence="1">Single-pass membrane protein</topology>
    </subcellularLocation>
</comment>
<evidence type="ECO:0000256" key="10">
    <source>
        <dbReference type="SAM" id="Phobius"/>
    </source>
</evidence>
<accession>R3W7X7</accession>
<keyword evidence="12" id="KW-1185">Reference proteome</keyword>
<evidence type="ECO:0000256" key="6">
    <source>
        <dbReference type="ARBA" id="ARBA00022927"/>
    </source>
</evidence>
<evidence type="ECO:0000313" key="11">
    <source>
        <dbReference type="EMBL" id="EOL43602.1"/>
    </source>
</evidence>
<dbReference type="AlphaFoldDB" id="R3W7X7"/>
<gene>
    <name evidence="11" type="ORF">UC7_02932</name>
</gene>
<evidence type="ECO:0000256" key="2">
    <source>
        <dbReference type="ARBA" id="ARBA00006742"/>
    </source>
</evidence>
<dbReference type="OrthoDB" id="2200043at2"/>
<feature type="transmembrane region" description="Helical" evidence="10">
    <location>
        <begin position="6"/>
        <end position="26"/>
    </location>
</feature>
<keyword evidence="6" id="KW-0653">Protein transport</keyword>
<evidence type="ECO:0000256" key="5">
    <source>
        <dbReference type="ARBA" id="ARBA00022692"/>
    </source>
</evidence>
<protein>
    <submittedName>
        <fullName evidence="11">Preprotein translocase, YajC subunit</fullName>
    </submittedName>
</protein>
<dbReference type="Pfam" id="PF02699">
    <property type="entry name" value="YajC"/>
    <property type="match status" value="1"/>
</dbReference>
<keyword evidence="4" id="KW-1003">Cell membrane</keyword>
<dbReference type="PANTHER" id="PTHR33909">
    <property type="entry name" value="SEC TRANSLOCON ACCESSORY COMPLEX SUBUNIT YAJC"/>
    <property type="match status" value="1"/>
</dbReference>
<dbReference type="Proteomes" id="UP000013840">
    <property type="component" value="Unassembled WGS sequence"/>
</dbReference>
<dbReference type="PANTHER" id="PTHR33909:SF1">
    <property type="entry name" value="SEC TRANSLOCON ACCESSORY COMPLEX SUBUNIT YAJC"/>
    <property type="match status" value="1"/>
</dbReference>
<organism evidence="11 12">
    <name type="scientific">Enterococcus caccae ATCC BAA-1240</name>
    <dbReference type="NCBI Taxonomy" id="1158612"/>
    <lineage>
        <taxon>Bacteria</taxon>
        <taxon>Bacillati</taxon>
        <taxon>Bacillota</taxon>
        <taxon>Bacilli</taxon>
        <taxon>Lactobacillales</taxon>
        <taxon>Enterococcaceae</taxon>
        <taxon>Enterococcus</taxon>
    </lineage>
</organism>
<evidence type="ECO:0000256" key="3">
    <source>
        <dbReference type="ARBA" id="ARBA00022448"/>
    </source>
</evidence>
<evidence type="ECO:0000313" key="12">
    <source>
        <dbReference type="Proteomes" id="UP000013840"/>
    </source>
</evidence>
<comment type="similarity">
    <text evidence="2">Belongs to the YajC family.</text>
</comment>
<evidence type="ECO:0000256" key="4">
    <source>
        <dbReference type="ARBA" id="ARBA00022475"/>
    </source>
</evidence>
<comment type="caution">
    <text evidence="11">The sequence shown here is derived from an EMBL/GenBank/DDBJ whole genome shotgun (WGS) entry which is preliminary data.</text>
</comment>
<evidence type="ECO:0000256" key="9">
    <source>
        <dbReference type="ARBA" id="ARBA00023136"/>
    </source>
</evidence>
<evidence type="ECO:0000256" key="8">
    <source>
        <dbReference type="ARBA" id="ARBA00023010"/>
    </source>
</evidence>
<name>R3W7X7_9ENTE</name>
<reference evidence="11 12" key="1">
    <citation type="submission" date="2013-02" db="EMBL/GenBank/DDBJ databases">
        <title>The Genome Sequence of Enterococcus caccae BAA-1240.</title>
        <authorList>
            <consortium name="The Broad Institute Genome Sequencing Platform"/>
            <consortium name="The Broad Institute Genome Sequencing Center for Infectious Disease"/>
            <person name="Earl A.M."/>
            <person name="Gilmore M.S."/>
            <person name="Lebreton F."/>
            <person name="Walker B."/>
            <person name="Young S.K."/>
            <person name="Zeng Q."/>
            <person name="Gargeya S."/>
            <person name="Fitzgerald M."/>
            <person name="Haas B."/>
            <person name="Abouelleil A."/>
            <person name="Alvarado L."/>
            <person name="Arachchi H.M."/>
            <person name="Berlin A.M."/>
            <person name="Chapman S.B."/>
            <person name="Dewar J."/>
            <person name="Goldberg J."/>
            <person name="Griggs A."/>
            <person name="Gujja S."/>
            <person name="Hansen M."/>
            <person name="Howarth C."/>
            <person name="Imamovic A."/>
            <person name="Larimer J."/>
            <person name="McCowan C."/>
            <person name="Murphy C."/>
            <person name="Neiman D."/>
            <person name="Pearson M."/>
            <person name="Priest M."/>
            <person name="Roberts A."/>
            <person name="Saif S."/>
            <person name="Shea T."/>
            <person name="Sisk P."/>
            <person name="Sykes S."/>
            <person name="Wortman J."/>
            <person name="Nusbaum C."/>
            <person name="Birren B."/>
        </authorList>
    </citation>
    <scope>NUCLEOTIDE SEQUENCE [LARGE SCALE GENOMIC DNA]</scope>
    <source>
        <strain evidence="11 12">ATCC BAA-1240</strain>
    </source>
</reference>
<keyword evidence="5 10" id="KW-0812">Transmembrane</keyword>
<sequence length="97" mass="11052">MGKTILLYGSILVLLVLTTAFFQYFFQAKHIRKKKEYFAQLHQKMQVGNQVILMDGVYGTLLRVGIETVDVKVKSGEVMEVSRFAITEIVPDKKEAL</sequence>
<keyword evidence="3" id="KW-0813">Transport</keyword>
<dbReference type="SMART" id="SM01323">
    <property type="entry name" value="YajC"/>
    <property type="match status" value="1"/>
</dbReference>
<dbReference type="eggNOG" id="COG1862">
    <property type="taxonomic scope" value="Bacteria"/>
</dbReference>
<dbReference type="EMBL" id="AJAU01000022">
    <property type="protein sequence ID" value="EOL43602.1"/>
    <property type="molecule type" value="Genomic_DNA"/>
</dbReference>
<dbReference type="PATRIC" id="fig|1158612.3.peg.2898"/>
<dbReference type="InterPro" id="IPR003849">
    <property type="entry name" value="Preprotein_translocase_YajC"/>
</dbReference>
<dbReference type="GO" id="GO:0015031">
    <property type="term" value="P:protein transport"/>
    <property type="evidence" value="ECO:0007669"/>
    <property type="project" value="UniProtKB-KW"/>
</dbReference>
<dbReference type="RefSeq" id="WP_010773011.1">
    <property type="nucleotide sequence ID" value="NZ_KB946335.1"/>
</dbReference>
<keyword evidence="9 10" id="KW-0472">Membrane</keyword>
<keyword evidence="7 10" id="KW-1133">Transmembrane helix</keyword>
<dbReference type="STRING" id="317735.RU98_GL000106"/>
<evidence type="ECO:0000256" key="7">
    <source>
        <dbReference type="ARBA" id="ARBA00022989"/>
    </source>
</evidence>
<evidence type="ECO:0000256" key="1">
    <source>
        <dbReference type="ARBA" id="ARBA00004162"/>
    </source>
</evidence>
<dbReference type="GO" id="GO:0005886">
    <property type="term" value="C:plasma membrane"/>
    <property type="evidence" value="ECO:0007669"/>
    <property type="project" value="UniProtKB-SubCell"/>
</dbReference>